<reference evidence="3" key="1">
    <citation type="journal article" date="2018" name="PLoS Negl. Trop. Dis.">
        <title>An insight into the salivary gland and fat body transcriptome of Panstrongylus lignarius (Hemiptera: Heteroptera), the main vector of Chagas disease in Peru.</title>
        <authorList>
            <person name="Nevoa J.C."/>
            <person name="Mendes M.T."/>
            <person name="da Silva M.V."/>
            <person name="Soares S.C."/>
            <person name="Oliveira C.J.F."/>
            <person name="Ribeiro J.M.C."/>
        </authorList>
    </citation>
    <scope>NUCLEOTIDE SEQUENCE</scope>
</reference>
<sequence>MFFLLVVAISLVVVCSTTPLYSTPICAAKYAKTAAVPSITISLGGCVYLAMSNTRRLSRGQRQRLSGKLQRGKLPCKCSSSSSLRW</sequence>
<evidence type="ECO:0000256" key="1">
    <source>
        <dbReference type="SAM" id="Phobius"/>
    </source>
</evidence>
<keyword evidence="1" id="KW-0472">Membrane</keyword>
<dbReference type="EMBL" id="GFTR01001119">
    <property type="protein sequence ID" value="JAW15307.1"/>
    <property type="molecule type" value="Transcribed_RNA"/>
</dbReference>
<accession>A0A224XS23</accession>
<proteinExistence type="predicted"/>
<evidence type="ECO:0000256" key="2">
    <source>
        <dbReference type="SAM" id="SignalP"/>
    </source>
</evidence>
<evidence type="ECO:0000313" key="3">
    <source>
        <dbReference type="EMBL" id="JAW15307.1"/>
    </source>
</evidence>
<evidence type="ECO:0008006" key="4">
    <source>
        <dbReference type="Google" id="ProtNLM"/>
    </source>
</evidence>
<keyword evidence="1" id="KW-0812">Transmembrane</keyword>
<keyword evidence="2" id="KW-0732">Signal</keyword>
<protein>
    <recommendedName>
        <fullName evidence="4">Secreted protein</fullName>
    </recommendedName>
</protein>
<name>A0A224XS23_9HEMI</name>
<feature type="signal peptide" evidence="2">
    <location>
        <begin position="1"/>
        <end position="17"/>
    </location>
</feature>
<keyword evidence="1" id="KW-1133">Transmembrane helix</keyword>
<organism evidence="3">
    <name type="scientific">Panstrongylus lignarius</name>
    <dbReference type="NCBI Taxonomy" id="156445"/>
    <lineage>
        <taxon>Eukaryota</taxon>
        <taxon>Metazoa</taxon>
        <taxon>Ecdysozoa</taxon>
        <taxon>Arthropoda</taxon>
        <taxon>Hexapoda</taxon>
        <taxon>Insecta</taxon>
        <taxon>Pterygota</taxon>
        <taxon>Neoptera</taxon>
        <taxon>Paraneoptera</taxon>
        <taxon>Hemiptera</taxon>
        <taxon>Heteroptera</taxon>
        <taxon>Panheteroptera</taxon>
        <taxon>Cimicomorpha</taxon>
        <taxon>Reduviidae</taxon>
        <taxon>Triatominae</taxon>
        <taxon>Panstrongylus</taxon>
    </lineage>
</organism>
<dbReference type="AlphaFoldDB" id="A0A224XS23"/>
<feature type="transmembrane region" description="Helical" evidence="1">
    <location>
        <begin position="32"/>
        <end position="51"/>
    </location>
</feature>
<feature type="chain" id="PRO_5012352662" description="Secreted protein" evidence="2">
    <location>
        <begin position="18"/>
        <end position="86"/>
    </location>
</feature>